<proteinExistence type="predicted"/>
<feature type="non-terminal residue" evidence="1">
    <location>
        <position position="79"/>
    </location>
</feature>
<accession>A0A087UAS1</accession>
<protein>
    <submittedName>
        <fullName evidence="1">Uncharacterized protein</fullName>
    </submittedName>
</protein>
<sequence length="79" mass="9718">MKHAEKELLMNQIRLPLNLRERKVMMHQHRSLLIYLSFCWRKKMDLHLSRHLVVLCFLRLQQQQLDLSVQIILMIKKKI</sequence>
<reference evidence="1 2" key="1">
    <citation type="submission" date="2013-11" db="EMBL/GenBank/DDBJ databases">
        <title>Genome sequencing of Stegodyphus mimosarum.</title>
        <authorList>
            <person name="Bechsgaard J."/>
        </authorList>
    </citation>
    <scope>NUCLEOTIDE SEQUENCE [LARGE SCALE GENOMIC DNA]</scope>
</reference>
<gene>
    <name evidence="1" type="ORF">X975_17520</name>
</gene>
<dbReference type="Proteomes" id="UP000054359">
    <property type="component" value="Unassembled WGS sequence"/>
</dbReference>
<keyword evidence="2" id="KW-1185">Reference proteome</keyword>
<dbReference type="EMBL" id="KK119038">
    <property type="protein sequence ID" value="KFM74460.1"/>
    <property type="molecule type" value="Genomic_DNA"/>
</dbReference>
<evidence type="ECO:0000313" key="1">
    <source>
        <dbReference type="EMBL" id="KFM74460.1"/>
    </source>
</evidence>
<evidence type="ECO:0000313" key="2">
    <source>
        <dbReference type="Proteomes" id="UP000054359"/>
    </source>
</evidence>
<organism evidence="1 2">
    <name type="scientific">Stegodyphus mimosarum</name>
    <name type="common">African social velvet spider</name>
    <dbReference type="NCBI Taxonomy" id="407821"/>
    <lineage>
        <taxon>Eukaryota</taxon>
        <taxon>Metazoa</taxon>
        <taxon>Ecdysozoa</taxon>
        <taxon>Arthropoda</taxon>
        <taxon>Chelicerata</taxon>
        <taxon>Arachnida</taxon>
        <taxon>Araneae</taxon>
        <taxon>Araneomorphae</taxon>
        <taxon>Entelegynae</taxon>
        <taxon>Eresoidea</taxon>
        <taxon>Eresidae</taxon>
        <taxon>Stegodyphus</taxon>
    </lineage>
</organism>
<name>A0A087UAS1_STEMI</name>
<dbReference type="AlphaFoldDB" id="A0A087UAS1"/>